<evidence type="ECO:0000313" key="2">
    <source>
        <dbReference type="EMBL" id="QJH93654.1"/>
    </source>
</evidence>
<name>A0A6H1ZCQ9_9ZZZZ</name>
<organism evidence="1">
    <name type="scientific">viral metagenome</name>
    <dbReference type="NCBI Taxonomy" id="1070528"/>
    <lineage>
        <taxon>unclassified sequences</taxon>
        <taxon>metagenomes</taxon>
        <taxon>organismal metagenomes</taxon>
    </lineage>
</organism>
<protein>
    <submittedName>
        <fullName evidence="1">Uncharacterized protein</fullName>
    </submittedName>
</protein>
<dbReference type="EMBL" id="MT143988">
    <property type="protein sequence ID" value="QJA45334.1"/>
    <property type="molecule type" value="Genomic_DNA"/>
</dbReference>
<evidence type="ECO:0000313" key="1">
    <source>
        <dbReference type="EMBL" id="QJA45334.1"/>
    </source>
</evidence>
<dbReference type="EMBL" id="MT144590">
    <property type="protein sequence ID" value="QJH93654.1"/>
    <property type="molecule type" value="Genomic_DNA"/>
</dbReference>
<gene>
    <name evidence="1" type="ORF">TM448A00204_0079</name>
    <name evidence="2" type="ORF">TM448B00128_0029</name>
</gene>
<reference evidence="1" key="1">
    <citation type="submission" date="2020-03" db="EMBL/GenBank/DDBJ databases">
        <title>The deep terrestrial virosphere.</title>
        <authorList>
            <person name="Holmfeldt K."/>
            <person name="Nilsson E."/>
            <person name="Simone D."/>
            <person name="Lopez-Fernandez M."/>
            <person name="Wu X."/>
            <person name="de Brujin I."/>
            <person name="Lundin D."/>
            <person name="Andersson A."/>
            <person name="Bertilsson S."/>
            <person name="Dopson M."/>
        </authorList>
    </citation>
    <scope>NUCLEOTIDE SEQUENCE</scope>
    <source>
        <strain evidence="1">TM448A00204</strain>
        <strain evidence="2">TM448B00128</strain>
    </source>
</reference>
<dbReference type="AlphaFoldDB" id="A0A6H1ZCQ9"/>
<sequence length="62" mass="7150">MNLTQKYVERKLLLENLLKRIIPTRGREGVYSLKGIITLEERNAIVVGLSEIKTRIASLRLQ</sequence>
<proteinExistence type="predicted"/>
<accession>A0A6H1ZCQ9</accession>